<comment type="caution">
    <text evidence="1">The sequence shown here is derived from an EMBL/GenBank/DDBJ whole genome shotgun (WGS) entry which is preliminary data.</text>
</comment>
<dbReference type="RefSeq" id="WP_253804213.1">
    <property type="nucleotide sequence ID" value="NZ_BAAAUB010000029.1"/>
</dbReference>
<sequence>MNQSAPSEAAAALHRPGATPPRRINGCDVIAIVNGASIIEHPRGFMVYRAIRIGTRNSIEAAITLAQEAKPMAEGTGAETAGWCQRRSHPLVTFNPELNMSLCRCGERLESGEQPLDWEAKRDIFHSCLPDGPCSCYLK</sequence>
<reference evidence="1 2" key="1">
    <citation type="submission" date="2022-06" db="EMBL/GenBank/DDBJ databases">
        <title>Sequencing the genomes of 1000 actinobacteria strains.</title>
        <authorList>
            <person name="Klenk H.-P."/>
        </authorList>
    </citation>
    <scope>NUCLEOTIDE SEQUENCE [LARGE SCALE GENOMIC DNA]</scope>
    <source>
        <strain evidence="1 2">DSM 41656</strain>
    </source>
</reference>
<gene>
    <name evidence="1" type="ORF">FHR36_007113</name>
</gene>
<evidence type="ECO:0000313" key="1">
    <source>
        <dbReference type="EMBL" id="MCP2313914.1"/>
    </source>
</evidence>
<organism evidence="1 2">
    <name type="scientific">Kitasatospora paracochleata</name>
    <dbReference type="NCBI Taxonomy" id="58354"/>
    <lineage>
        <taxon>Bacteria</taxon>
        <taxon>Bacillati</taxon>
        <taxon>Actinomycetota</taxon>
        <taxon>Actinomycetes</taxon>
        <taxon>Kitasatosporales</taxon>
        <taxon>Streptomycetaceae</taxon>
        <taxon>Kitasatospora</taxon>
    </lineage>
</organism>
<proteinExistence type="predicted"/>
<dbReference type="Proteomes" id="UP001206483">
    <property type="component" value="Unassembled WGS sequence"/>
</dbReference>
<name>A0ABT1J8Z4_9ACTN</name>
<dbReference type="EMBL" id="JAMZDX010000008">
    <property type="protein sequence ID" value="MCP2313914.1"/>
    <property type="molecule type" value="Genomic_DNA"/>
</dbReference>
<protein>
    <submittedName>
        <fullName evidence="1">Uncharacterized protein</fullName>
    </submittedName>
</protein>
<keyword evidence="2" id="KW-1185">Reference proteome</keyword>
<accession>A0ABT1J8Z4</accession>
<evidence type="ECO:0000313" key="2">
    <source>
        <dbReference type="Proteomes" id="UP001206483"/>
    </source>
</evidence>